<dbReference type="CDD" id="cd19368">
    <property type="entry name" value="TenA_C_AtTH2-like"/>
    <property type="match status" value="1"/>
</dbReference>
<name>A0AAD7UL38_9STRA</name>
<keyword evidence="4" id="KW-1185">Reference proteome</keyword>
<dbReference type="PANTHER" id="PTHR43198:SF2">
    <property type="entry name" value="SI:CH1073-67J19.1-RELATED"/>
    <property type="match status" value="1"/>
</dbReference>
<dbReference type="EMBL" id="JAQMWT010000148">
    <property type="protein sequence ID" value="KAJ8609167.1"/>
    <property type="molecule type" value="Genomic_DNA"/>
</dbReference>
<dbReference type="Pfam" id="PF03070">
    <property type="entry name" value="TENA_THI-4"/>
    <property type="match status" value="1"/>
</dbReference>
<dbReference type="InterPro" id="IPR050967">
    <property type="entry name" value="Thiamine_Salvage_TenA"/>
</dbReference>
<evidence type="ECO:0000313" key="4">
    <source>
        <dbReference type="Proteomes" id="UP001230188"/>
    </source>
</evidence>
<evidence type="ECO:0000313" key="3">
    <source>
        <dbReference type="EMBL" id="KAJ8609167.1"/>
    </source>
</evidence>
<dbReference type="GO" id="GO:0005829">
    <property type="term" value="C:cytosol"/>
    <property type="evidence" value="ECO:0007669"/>
    <property type="project" value="TreeGrafter"/>
</dbReference>
<sequence length="257" mass="27731">MILRIFFLSSSSAVVVAAAAAAGLLAADSLWDANSETARRCLHHPWVLALGAGVLPHASFAAYVAQDAYFLIAFARAYGRAIGKCDDIECISTLHALLGAVTDELKLHRGYAARWGANIDGVSPIRATSAYTQFLTNVSASPDTTVVDVLAAMAPCMSLYAYIGSELAKVKVVVEDGPYKEWVDAYASPDFHEAAKKIEGLLGKGPWRRAPDYYAEAMRLEFDFFDAQSLDGLDDDRARRAVADLDASLQRRACSST</sequence>
<dbReference type="GO" id="GO:0006772">
    <property type="term" value="P:thiamine metabolic process"/>
    <property type="evidence" value="ECO:0007669"/>
    <property type="project" value="UniProtKB-ARBA"/>
</dbReference>
<comment type="caution">
    <text evidence="3">The sequence shown here is derived from an EMBL/GenBank/DDBJ whole genome shotgun (WGS) entry which is preliminary data.</text>
</comment>
<proteinExistence type="predicted"/>
<evidence type="ECO:0000256" key="1">
    <source>
        <dbReference type="SAM" id="SignalP"/>
    </source>
</evidence>
<organism evidence="3 4">
    <name type="scientific">Chrysophaeum taylorii</name>
    <dbReference type="NCBI Taxonomy" id="2483200"/>
    <lineage>
        <taxon>Eukaryota</taxon>
        <taxon>Sar</taxon>
        <taxon>Stramenopiles</taxon>
        <taxon>Ochrophyta</taxon>
        <taxon>Pelagophyceae</taxon>
        <taxon>Pelagomonadales</taxon>
        <taxon>Pelagomonadaceae</taxon>
        <taxon>Chrysophaeum</taxon>
    </lineage>
</organism>
<feature type="domain" description="Thiaminase-2/PQQC" evidence="2">
    <location>
        <begin position="36"/>
        <end position="198"/>
    </location>
</feature>
<evidence type="ECO:0000259" key="2">
    <source>
        <dbReference type="Pfam" id="PF03070"/>
    </source>
</evidence>
<dbReference type="AlphaFoldDB" id="A0AAD7UL38"/>
<dbReference type="InterPro" id="IPR004305">
    <property type="entry name" value="Thiaminase-2/PQQC"/>
</dbReference>
<dbReference type="PANTHER" id="PTHR43198">
    <property type="entry name" value="BIFUNCTIONAL TH2 PROTEIN"/>
    <property type="match status" value="1"/>
</dbReference>
<dbReference type="InterPro" id="IPR016084">
    <property type="entry name" value="Haem_Oase-like_multi-hlx"/>
</dbReference>
<feature type="chain" id="PRO_5042020755" description="Thiaminase-2/PQQC domain-containing protein" evidence="1">
    <location>
        <begin position="18"/>
        <end position="257"/>
    </location>
</feature>
<gene>
    <name evidence="3" type="ORF">CTAYLR_008407</name>
</gene>
<accession>A0AAD7UL38</accession>
<keyword evidence="1" id="KW-0732">Signal</keyword>
<reference evidence="3" key="1">
    <citation type="submission" date="2023-01" db="EMBL/GenBank/DDBJ databases">
        <title>Metagenome sequencing of chrysophaentin producing Chrysophaeum taylorii.</title>
        <authorList>
            <person name="Davison J."/>
            <person name="Bewley C."/>
        </authorList>
    </citation>
    <scope>NUCLEOTIDE SEQUENCE</scope>
    <source>
        <strain evidence="3">NIES-1699</strain>
    </source>
</reference>
<feature type="signal peptide" evidence="1">
    <location>
        <begin position="1"/>
        <end position="17"/>
    </location>
</feature>
<dbReference type="Gene3D" id="1.20.910.10">
    <property type="entry name" value="Heme oxygenase-like"/>
    <property type="match status" value="1"/>
</dbReference>
<dbReference type="Proteomes" id="UP001230188">
    <property type="component" value="Unassembled WGS sequence"/>
</dbReference>
<dbReference type="SUPFAM" id="SSF48613">
    <property type="entry name" value="Heme oxygenase-like"/>
    <property type="match status" value="1"/>
</dbReference>
<protein>
    <recommendedName>
        <fullName evidence="2">Thiaminase-2/PQQC domain-containing protein</fullName>
    </recommendedName>
</protein>